<name>A0A165DBZ6_9APHY</name>
<evidence type="ECO:0000259" key="5">
    <source>
        <dbReference type="SMART" id="SM01096"/>
    </source>
</evidence>
<dbReference type="STRING" id="1314785.A0A165DBZ6"/>
<proteinExistence type="predicted"/>
<organism evidence="6 7">
    <name type="scientific">Laetiporus sulphureus 93-53</name>
    <dbReference type="NCBI Taxonomy" id="1314785"/>
    <lineage>
        <taxon>Eukaryota</taxon>
        <taxon>Fungi</taxon>
        <taxon>Dikarya</taxon>
        <taxon>Basidiomycota</taxon>
        <taxon>Agaricomycotina</taxon>
        <taxon>Agaricomycetes</taxon>
        <taxon>Polyporales</taxon>
        <taxon>Laetiporus</taxon>
    </lineage>
</organism>
<dbReference type="RefSeq" id="XP_040762265.1">
    <property type="nucleotide sequence ID" value="XM_040913879.1"/>
</dbReference>
<dbReference type="GO" id="GO:0005737">
    <property type="term" value="C:cytoplasm"/>
    <property type="evidence" value="ECO:0007669"/>
    <property type="project" value="TreeGrafter"/>
</dbReference>
<comment type="pathway">
    <text evidence="1">Amino-acid biosynthesis; L-arginine biosynthesis; carbamoyl phosphate from bicarbonate: step 1/1.</text>
</comment>
<accession>A0A165DBZ6</accession>
<evidence type="ECO:0000256" key="2">
    <source>
        <dbReference type="ARBA" id="ARBA00022598"/>
    </source>
</evidence>
<dbReference type="InterPro" id="IPR005480">
    <property type="entry name" value="CPSase_lsu_oligo"/>
</dbReference>
<protein>
    <recommendedName>
        <fullName evidence="5">Carbamoyl-phosphate synthetase large subunit oligomerisation domain-containing protein</fullName>
    </recommendedName>
</protein>
<sequence length="114" mass="12777">MTKIDDFLYKIDNAVQTVYVLNEAGPIKKIDHKLVQRARRMGLSDGHIADLVSFDEDTIRAHRNSLGITPFVKHIDTLAAGYPAHTNYFYTTYNASEHDVDFNEHGTIVLGSGV</sequence>
<dbReference type="EMBL" id="KV427636">
    <property type="protein sequence ID" value="KZT04525.1"/>
    <property type="molecule type" value="Genomic_DNA"/>
</dbReference>
<evidence type="ECO:0000256" key="1">
    <source>
        <dbReference type="ARBA" id="ARBA00005077"/>
    </source>
</evidence>
<evidence type="ECO:0000313" key="7">
    <source>
        <dbReference type="Proteomes" id="UP000076871"/>
    </source>
</evidence>
<evidence type="ECO:0000313" key="6">
    <source>
        <dbReference type="EMBL" id="KZT04525.1"/>
    </source>
</evidence>
<keyword evidence="2" id="KW-0436">Ligase</keyword>
<dbReference type="PANTHER" id="PTHR11405">
    <property type="entry name" value="CARBAMOYLTRANSFERASE FAMILY MEMBER"/>
    <property type="match status" value="1"/>
</dbReference>
<keyword evidence="4" id="KW-0067">ATP-binding</keyword>
<dbReference type="OrthoDB" id="3055472at2759"/>
<reference evidence="6 7" key="1">
    <citation type="journal article" date="2016" name="Mol. Biol. Evol.">
        <title>Comparative Genomics of Early-Diverging Mushroom-Forming Fungi Provides Insights into the Origins of Lignocellulose Decay Capabilities.</title>
        <authorList>
            <person name="Nagy L.G."/>
            <person name="Riley R."/>
            <person name="Tritt A."/>
            <person name="Adam C."/>
            <person name="Daum C."/>
            <person name="Floudas D."/>
            <person name="Sun H."/>
            <person name="Yadav J.S."/>
            <person name="Pangilinan J."/>
            <person name="Larsson K.H."/>
            <person name="Matsuura K."/>
            <person name="Barry K."/>
            <person name="Labutti K."/>
            <person name="Kuo R."/>
            <person name="Ohm R.A."/>
            <person name="Bhattacharya S.S."/>
            <person name="Shirouzu T."/>
            <person name="Yoshinaga Y."/>
            <person name="Martin F.M."/>
            <person name="Grigoriev I.V."/>
            <person name="Hibbett D.S."/>
        </authorList>
    </citation>
    <scope>NUCLEOTIDE SEQUENCE [LARGE SCALE GENOMIC DNA]</scope>
    <source>
        <strain evidence="6 7">93-53</strain>
    </source>
</reference>
<dbReference type="Proteomes" id="UP000076871">
    <property type="component" value="Unassembled WGS sequence"/>
</dbReference>
<dbReference type="InterPro" id="IPR036897">
    <property type="entry name" value="CarbamoylP_synth_lsu_oligo_sf"/>
</dbReference>
<dbReference type="Pfam" id="PF02787">
    <property type="entry name" value="CPSase_L_D3"/>
    <property type="match status" value="1"/>
</dbReference>
<gene>
    <name evidence="6" type="ORF">LAESUDRAFT_785577</name>
</gene>
<dbReference type="AlphaFoldDB" id="A0A165DBZ6"/>
<dbReference type="SUPFAM" id="SSF48108">
    <property type="entry name" value="Carbamoyl phosphate synthetase, large subunit connection domain"/>
    <property type="match status" value="1"/>
</dbReference>
<keyword evidence="3" id="KW-0547">Nucleotide-binding</keyword>
<keyword evidence="7" id="KW-1185">Reference proteome</keyword>
<dbReference type="GeneID" id="63830907"/>
<evidence type="ECO:0000256" key="3">
    <source>
        <dbReference type="ARBA" id="ARBA00022741"/>
    </source>
</evidence>
<dbReference type="GO" id="GO:0004088">
    <property type="term" value="F:carbamoyl-phosphate synthase (glutamine-hydrolyzing) activity"/>
    <property type="evidence" value="ECO:0007669"/>
    <property type="project" value="TreeGrafter"/>
</dbReference>
<dbReference type="Gene3D" id="1.10.1030.10">
    <property type="entry name" value="Carbamoyl-phosphate synthetase, large subunit oligomerisation domain"/>
    <property type="match status" value="1"/>
</dbReference>
<evidence type="ECO:0000256" key="4">
    <source>
        <dbReference type="ARBA" id="ARBA00022840"/>
    </source>
</evidence>
<dbReference type="InParanoid" id="A0A165DBZ6"/>
<dbReference type="PANTHER" id="PTHR11405:SF53">
    <property type="entry name" value="CARBAMOYL-PHOSPHATE SYNTHASE [AMMONIA], MITOCHONDRIAL"/>
    <property type="match status" value="1"/>
</dbReference>
<feature type="domain" description="Carbamoyl-phosphate synthetase large subunit oligomerisation" evidence="5">
    <location>
        <begin position="4"/>
        <end position="93"/>
    </location>
</feature>
<dbReference type="GO" id="GO:0005524">
    <property type="term" value="F:ATP binding"/>
    <property type="evidence" value="ECO:0007669"/>
    <property type="project" value="UniProtKB-KW"/>
</dbReference>
<dbReference type="SMART" id="SM01096">
    <property type="entry name" value="CPSase_L_D3"/>
    <property type="match status" value="1"/>
</dbReference>